<evidence type="ECO:0000259" key="4">
    <source>
        <dbReference type="Pfam" id="PF02709"/>
    </source>
</evidence>
<dbReference type="Pfam" id="PF00535">
    <property type="entry name" value="Glycos_transf_2"/>
    <property type="match status" value="1"/>
</dbReference>
<keyword evidence="2" id="KW-1133">Transmembrane helix</keyword>
<dbReference type="AlphaFoldDB" id="A0A644VDT8"/>
<accession>A0A644VDT8</accession>
<dbReference type="InterPro" id="IPR029044">
    <property type="entry name" value="Nucleotide-diphossugar_trans"/>
</dbReference>
<dbReference type="SUPFAM" id="SSF53448">
    <property type="entry name" value="Nucleotide-diphospho-sugar transferases"/>
    <property type="match status" value="1"/>
</dbReference>
<sequence>MKNFNTNLHVFFYSIIFVRFFFYLYFFTERKVVMNYKNASVIISVYDKPDFLQLVLDSLKRQSIQNFEIIISEDGCSEKMKHFIENYPFTTKYKHLTQEDIGWRKNKALNNAIRNASGDWLIFIDGDCILHPRFVEMHLRYAAENLILSGRRIKLDEESSNELMKKKQYNINNLFFALLKKQILKKGRSLYIEEGLYIAPNSIFAFIRKFRKFGRVLGCNMSFSRNAIYSINGFDETYISPTVGEDTDIAWRFKAAGYKMKSLRNLAVQFHLHHQMNWSSNQKNKDKMLVNQKINKYLCDRGLNQA</sequence>
<organism evidence="5">
    <name type="scientific">bioreactor metagenome</name>
    <dbReference type="NCBI Taxonomy" id="1076179"/>
    <lineage>
        <taxon>unclassified sequences</taxon>
        <taxon>metagenomes</taxon>
        <taxon>ecological metagenomes</taxon>
    </lineage>
</organism>
<keyword evidence="2" id="KW-0472">Membrane</keyword>
<dbReference type="InterPro" id="IPR050834">
    <property type="entry name" value="Glycosyltransf_2"/>
</dbReference>
<feature type="transmembrane region" description="Helical" evidence="2">
    <location>
        <begin position="6"/>
        <end position="27"/>
    </location>
</feature>
<protein>
    <submittedName>
        <fullName evidence="5">Validoxylamine A glucosyltransferase</fullName>
        <ecNumber evidence="5">2.4.1.338</ecNumber>
    </submittedName>
</protein>
<gene>
    <name evidence="5" type="primary">valG_2</name>
    <name evidence="5" type="ORF">SDC9_34881</name>
</gene>
<feature type="domain" description="Galactosyltransferase C-terminal" evidence="4">
    <location>
        <begin position="215"/>
        <end position="274"/>
    </location>
</feature>
<evidence type="ECO:0000313" key="5">
    <source>
        <dbReference type="EMBL" id="MPL88852.1"/>
    </source>
</evidence>
<dbReference type="InterPro" id="IPR001173">
    <property type="entry name" value="Glyco_trans_2-like"/>
</dbReference>
<reference evidence="5" key="1">
    <citation type="submission" date="2019-08" db="EMBL/GenBank/DDBJ databases">
        <authorList>
            <person name="Kucharzyk K."/>
            <person name="Murdoch R.W."/>
            <person name="Higgins S."/>
            <person name="Loffler F."/>
        </authorList>
    </citation>
    <scope>NUCLEOTIDE SEQUENCE</scope>
</reference>
<dbReference type="Gene3D" id="3.90.550.10">
    <property type="entry name" value="Spore Coat Polysaccharide Biosynthesis Protein SpsA, Chain A"/>
    <property type="match status" value="1"/>
</dbReference>
<dbReference type="EMBL" id="VSSQ01000266">
    <property type="protein sequence ID" value="MPL88852.1"/>
    <property type="molecule type" value="Genomic_DNA"/>
</dbReference>
<keyword evidence="5" id="KW-0328">Glycosyltransferase</keyword>
<proteinExistence type="predicted"/>
<comment type="caution">
    <text evidence="5">The sequence shown here is derived from an EMBL/GenBank/DDBJ whole genome shotgun (WGS) entry which is preliminary data.</text>
</comment>
<evidence type="ECO:0000256" key="2">
    <source>
        <dbReference type="SAM" id="Phobius"/>
    </source>
</evidence>
<dbReference type="InterPro" id="IPR027791">
    <property type="entry name" value="Galactosyl_T_C"/>
</dbReference>
<dbReference type="PANTHER" id="PTHR43685">
    <property type="entry name" value="GLYCOSYLTRANSFERASE"/>
    <property type="match status" value="1"/>
</dbReference>
<evidence type="ECO:0000259" key="3">
    <source>
        <dbReference type="Pfam" id="PF00535"/>
    </source>
</evidence>
<dbReference type="GO" id="GO:0016757">
    <property type="term" value="F:glycosyltransferase activity"/>
    <property type="evidence" value="ECO:0007669"/>
    <property type="project" value="UniProtKB-KW"/>
</dbReference>
<name>A0A644VDT8_9ZZZZ</name>
<dbReference type="Pfam" id="PF02709">
    <property type="entry name" value="Glyco_transf_7C"/>
    <property type="match status" value="1"/>
</dbReference>
<keyword evidence="2" id="KW-0812">Transmembrane</keyword>
<evidence type="ECO:0000256" key="1">
    <source>
        <dbReference type="ARBA" id="ARBA00022679"/>
    </source>
</evidence>
<keyword evidence="1 5" id="KW-0808">Transferase</keyword>
<dbReference type="PANTHER" id="PTHR43685:SF2">
    <property type="entry name" value="GLYCOSYLTRANSFERASE 2-LIKE DOMAIN-CONTAINING PROTEIN"/>
    <property type="match status" value="1"/>
</dbReference>
<feature type="domain" description="Glycosyltransferase 2-like" evidence="3">
    <location>
        <begin position="40"/>
        <end position="177"/>
    </location>
</feature>
<dbReference type="EC" id="2.4.1.338" evidence="5"/>